<evidence type="ECO:0000256" key="1">
    <source>
        <dbReference type="ARBA" id="ARBA00000971"/>
    </source>
</evidence>
<evidence type="ECO:0000256" key="5">
    <source>
        <dbReference type="PROSITE-ProRule" id="PRU00277"/>
    </source>
</evidence>
<dbReference type="GeneID" id="8681613"/>
<dbReference type="EC" id="5.2.1.8" evidence="6"/>
<dbReference type="Pfam" id="PF00254">
    <property type="entry name" value="FKBP_C"/>
    <property type="match status" value="1"/>
</dbReference>
<sequence>MAVQKGDFIKLSYTGKLQNGAVFDTTDANVAKENGIYNEKANYSPETIIVGKGYVVAGLDEDIIGKDVGEKGHVEVPPEKGFGMRRLDLIETIPAKKFKEKVKPGMRVQVQGRTGVVESTAGGRVRINFNPVLAGETLTYDYTVEELIEGTDNKVDAILKMYTGQDVGHKTEGDKVIVEVPKEFSYNQRWLVAKGVAANEIMEQEDIKEVVFQETYTKPEAPKVEEAAPAEEEKKE</sequence>
<dbReference type="Proteomes" id="UP000001882">
    <property type="component" value="Chromosome"/>
</dbReference>
<comment type="catalytic activity">
    <reaction evidence="1 5 6">
        <text>[protein]-peptidylproline (omega=180) = [protein]-peptidylproline (omega=0)</text>
        <dbReference type="Rhea" id="RHEA:16237"/>
        <dbReference type="Rhea" id="RHEA-COMP:10747"/>
        <dbReference type="Rhea" id="RHEA-COMP:10748"/>
        <dbReference type="ChEBI" id="CHEBI:83833"/>
        <dbReference type="ChEBI" id="CHEBI:83834"/>
        <dbReference type="EC" id="5.2.1.8"/>
    </reaction>
</comment>
<gene>
    <name evidence="8" type="ordered locus">MCP_1705</name>
</gene>
<dbReference type="RefSeq" id="WP_012900456.1">
    <property type="nucleotide sequence ID" value="NC_013665.1"/>
</dbReference>
<comment type="similarity">
    <text evidence="2 6">Belongs to the FKBP-type PPIase family.</text>
</comment>
<evidence type="ECO:0000313" key="8">
    <source>
        <dbReference type="EMBL" id="BAI61777.1"/>
    </source>
</evidence>
<dbReference type="EMBL" id="AP011532">
    <property type="protein sequence ID" value="BAI61777.1"/>
    <property type="molecule type" value="Genomic_DNA"/>
</dbReference>
<dbReference type="InterPro" id="IPR048261">
    <property type="entry name" value="SlpA/SlyD-like_ins_sf"/>
</dbReference>
<evidence type="ECO:0000313" key="9">
    <source>
        <dbReference type="Proteomes" id="UP000001882"/>
    </source>
</evidence>
<evidence type="ECO:0000256" key="6">
    <source>
        <dbReference type="RuleBase" id="RU003915"/>
    </source>
</evidence>
<dbReference type="InterPro" id="IPR046357">
    <property type="entry name" value="PPIase_dom_sf"/>
</dbReference>
<dbReference type="PANTHER" id="PTHR47861">
    <property type="entry name" value="FKBP-TYPE PEPTIDYL-PROLYL CIS-TRANS ISOMERASE SLYD"/>
    <property type="match status" value="1"/>
</dbReference>
<evidence type="ECO:0000259" key="7">
    <source>
        <dbReference type="PROSITE" id="PS50059"/>
    </source>
</evidence>
<dbReference type="InterPro" id="IPR054016">
    <property type="entry name" value="FKBP26_IF"/>
</dbReference>
<keyword evidence="4 5" id="KW-0413">Isomerase</keyword>
<dbReference type="FunCoup" id="D1YZA5">
    <property type="interactions" value="12"/>
</dbReference>
<keyword evidence="3 5" id="KW-0697">Rotamase</keyword>
<reference evidence="8 9" key="2">
    <citation type="journal article" date="2008" name="Int. J. Syst. Evol. Microbiol.">
        <title>Methanocella paludicola gen. nov., sp. nov., a methane-producing archaeon, the first isolate of the lineage 'Rice Cluster I', and proposal of the new archaeal order Methanocellales ord. nov.</title>
        <authorList>
            <person name="Sakai S."/>
            <person name="Imachi H."/>
            <person name="Hanada S."/>
            <person name="Ohashi A."/>
            <person name="Harada H."/>
            <person name="Kamagata Y."/>
        </authorList>
    </citation>
    <scope>NUCLEOTIDE SEQUENCE [LARGE SCALE GENOMIC DNA]</scope>
    <source>
        <strain evidence="9">DSM 17711 / JCM 13418 / NBRC 101707 / SANAE</strain>
    </source>
</reference>
<dbReference type="eggNOG" id="arCOG00980">
    <property type="taxonomic scope" value="Archaea"/>
</dbReference>
<dbReference type="STRING" id="304371.MCP_1705"/>
<reference evidence="9" key="3">
    <citation type="journal article" date="2011" name="PLoS ONE">
        <title>Genome sequence of a mesophilic hydrogenotrophic methanogen Methanocella paludicola, the first cultivated representative of the order Methanocellales.</title>
        <authorList>
            <person name="Sakai S."/>
            <person name="Takaki Y."/>
            <person name="Shimamura S."/>
            <person name="Sekine M."/>
            <person name="Tajima T."/>
            <person name="Kosugi H."/>
            <person name="Ichikawa N."/>
            <person name="Tasumi E."/>
            <person name="Hiraki A.T."/>
            <person name="Shimizu A."/>
            <person name="Kato Y."/>
            <person name="Nishiko R."/>
            <person name="Mori K."/>
            <person name="Fujita N."/>
            <person name="Imachi H."/>
            <person name="Takai K."/>
        </authorList>
    </citation>
    <scope>NUCLEOTIDE SEQUENCE [LARGE SCALE GENOMIC DNA]</scope>
    <source>
        <strain evidence="9">DSM 17711 / JCM 13418 / NBRC 101707 / SANAE</strain>
    </source>
</reference>
<dbReference type="InParanoid" id="D1YZA5"/>
<dbReference type="GO" id="GO:0003755">
    <property type="term" value="F:peptidyl-prolyl cis-trans isomerase activity"/>
    <property type="evidence" value="ECO:0007669"/>
    <property type="project" value="UniProtKB-UniRule"/>
</dbReference>
<dbReference type="PANTHER" id="PTHR47861:SF2">
    <property type="entry name" value="LONG-TYPE PEPTIDYL-PROLYL CIS-TRANS ISOMERASE"/>
    <property type="match status" value="1"/>
</dbReference>
<dbReference type="Gene3D" id="3.30.70.2210">
    <property type="match status" value="1"/>
</dbReference>
<dbReference type="KEGG" id="mpd:MCP_1705"/>
<dbReference type="Gene3D" id="3.10.50.40">
    <property type="match status" value="1"/>
</dbReference>
<evidence type="ECO:0000256" key="2">
    <source>
        <dbReference type="ARBA" id="ARBA00006577"/>
    </source>
</evidence>
<organism evidence="8 9">
    <name type="scientific">Methanocella paludicola (strain DSM 17711 / JCM 13418 / NBRC 101707 / SANAE)</name>
    <dbReference type="NCBI Taxonomy" id="304371"/>
    <lineage>
        <taxon>Archaea</taxon>
        <taxon>Methanobacteriati</taxon>
        <taxon>Methanobacteriota</taxon>
        <taxon>Stenosarchaea group</taxon>
        <taxon>Methanomicrobia</taxon>
        <taxon>Methanocellales</taxon>
        <taxon>Methanocellaceae</taxon>
        <taxon>Methanocella</taxon>
    </lineage>
</organism>
<feature type="domain" description="PPIase FKBP-type" evidence="7">
    <location>
        <begin position="6"/>
        <end position="94"/>
    </location>
</feature>
<dbReference type="AlphaFoldDB" id="D1YZA5"/>
<protein>
    <recommendedName>
        <fullName evidence="6">Peptidyl-prolyl cis-trans isomerase</fullName>
        <ecNumber evidence="6">5.2.1.8</ecNumber>
    </recommendedName>
</protein>
<name>D1YZA5_METPS</name>
<proteinExistence type="inferred from homology"/>
<evidence type="ECO:0000256" key="4">
    <source>
        <dbReference type="ARBA" id="ARBA00023235"/>
    </source>
</evidence>
<dbReference type="OrthoDB" id="8615at2157"/>
<dbReference type="PROSITE" id="PS50059">
    <property type="entry name" value="FKBP_PPIASE"/>
    <property type="match status" value="1"/>
</dbReference>
<dbReference type="InterPro" id="IPR001179">
    <property type="entry name" value="PPIase_FKBP_dom"/>
</dbReference>
<dbReference type="Pfam" id="PF22199">
    <property type="entry name" value="FKBP26_IF"/>
    <property type="match status" value="1"/>
</dbReference>
<reference evidence="8 9" key="1">
    <citation type="journal article" date="2007" name="Appl. Environ. Microbiol.">
        <title>Isolation of key methanogens for global methane emission from rice paddy fields: a novel isolate affiliated with the clone cluster rice cluster I.</title>
        <authorList>
            <person name="Sakai S."/>
            <person name="Imachi H."/>
            <person name="Sekiguchi Y."/>
            <person name="Ohashi A."/>
            <person name="Harada H."/>
            <person name="Kamagata Y."/>
        </authorList>
    </citation>
    <scope>NUCLEOTIDE SEQUENCE [LARGE SCALE GENOMIC DNA]</scope>
    <source>
        <strain evidence="9">DSM 17711 / JCM 13418 / NBRC 101707 / SANAE</strain>
    </source>
</reference>
<dbReference type="SUPFAM" id="SSF54534">
    <property type="entry name" value="FKBP-like"/>
    <property type="match status" value="1"/>
</dbReference>
<keyword evidence="9" id="KW-1185">Reference proteome</keyword>
<dbReference type="Gene3D" id="2.40.10.330">
    <property type="match status" value="1"/>
</dbReference>
<accession>D1YZA5</accession>
<evidence type="ECO:0000256" key="3">
    <source>
        <dbReference type="ARBA" id="ARBA00023110"/>
    </source>
</evidence>